<evidence type="ECO:0008006" key="4">
    <source>
        <dbReference type="Google" id="ProtNLM"/>
    </source>
</evidence>
<evidence type="ECO:0000313" key="2">
    <source>
        <dbReference type="EMBL" id="BBZ19267.1"/>
    </source>
</evidence>
<dbReference type="Proteomes" id="UP000466187">
    <property type="component" value="Chromosome"/>
</dbReference>
<keyword evidence="1" id="KW-0472">Membrane</keyword>
<feature type="transmembrane region" description="Helical" evidence="1">
    <location>
        <begin position="43"/>
        <end position="63"/>
    </location>
</feature>
<accession>A0A7I7WRB2</accession>
<keyword evidence="1" id="KW-0812">Transmembrane</keyword>
<dbReference type="AlphaFoldDB" id="A0A7I7WRB2"/>
<gene>
    <name evidence="2" type="ORF">MGAD_36020</name>
</gene>
<protein>
    <recommendedName>
        <fullName evidence="4">Transmembrane protein</fullName>
    </recommendedName>
</protein>
<proteinExistence type="predicted"/>
<reference evidence="2 3" key="1">
    <citation type="journal article" date="2019" name="Emerg. Microbes Infect.">
        <title>Comprehensive subspecies identification of 175 nontuberculous mycobacteria species based on 7547 genomic profiles.</title>
        <authorList>
            <person name="Matsumoto Y."/>
            <person name="Kinjo T."/>
            <person name="Motooka D."/>
            <person name="Nabeya D."/>
            <person name="Jung N."/>
            <person name="Uechi K."/>
            <person name="Horii T."/>
            <person name="Iida T."/>
            <person name="Fujita J."/>
            <person name="Nakamura S."/>
        </authorList>
    </citation>
    <scope>NUCLEOTIDE SEQUENCE [LARGE SCALE GENOMIC DNA]</scope>
    <source>
        <strain evidence="2 3">JCM 12688</strain>
    </source>
</reference>
<evidence type="ECO:0000313" key="3">
    <source>
        <dbReference type="Proteomes" id="UP000466187"/>
    </source>
</evidence>
<evidence type="ECO:0000256" key="1">
    <source>
        <dbReference type="SAM" id="Phobius"/>
    </source>
</evidence>
<name>A0A7I7WRB2_MYCGU</name>
<sequence>MLVVGQSGTHRASLSGSIGIMSSRFLPYATTPTRLLAQLISDIVVITWAVIWVLIGMAVHSAVSTIAEVGRKVRDGANGVADNLNSAGDNTDDFPLVGDSLAKPLRAAAEAALDIAGAGQSLDSTASWLAWVLALAVAAPPILFVALPWLFLRIRFFRRKWIAITLARTPAGEQLLAMRALANRPLNKLLAVDEDPVGAWRSYDPVVIRGLAALELRAAGVRRVRQ</sequence>
<dbReference type="EMBL" id="AP022608">
    <property type="protein sequence ID" value="BBZ19267.1"/>
    <property type="molecule type" value="Genomic_DNA"/>
</dbReference>
<organism evidence="2 3">
    <name type="scientific">Mycolicibacterium gadium</name>
    <name type="common">Mycobacterium gadium</name>
    <dbReference type="NCBI Taxonomy" id="1794"/>
    <lineage>
        <taxon>Bacteria</taxon>
        <taxon>Bacillati</taxon>
        <taxon>Actinomycetota</taxon>
        <taxon>Actinomycetes</taxon>
        <taxon>Mycobacteriales</taxon>
        <taxon>Mycobacteriaceae</taxon>
        <taxon>Mycolicibacterium</taxon>
    </lineage>
</organism>
<feature type="transmembrane region" description="Helical" evidence="1">
    <location>
        <begin position="128"/>
        <end position="152"/>
    </location>
</feature>
<dbReference type="KEGG" id="mgad:MGAD_36020"/>
<keyword evidence="1" id="KW-1133">Transmembrane helix</keyword>